<dbReference type="GO" id="GO:0003677">
    <property type="term" value="F:DNA binding"/>
    <property type="evidence" value="ECO:0007669"/>
    <property type="project" value="InterPro"/>
</dbReference>
<dbReference type="SUPFAM" id="SSF47413">
    <property type="entry name" value="lambda repressor-like DNA-binding domains"/>
    <property type="match status" value="1"/>
</dbReference>
<dbReference type="CDD" id="cd00093">
    <property type="entry name" value="HTH_XRE"/>
    <property type="match status" value="1"/>
</dbReference>
<accession>A0A5M9I0T4</accession>
<comment type="caution">
    <text evidence="1">The sequence shown here is derived from an EMBL/GenBank/DDBJ whole genome shotgun (WGS) entry which is preliminary data.</text>
</comment>
<name>A0A5M9I0T4_9FIRM</name>
<gene>
    <name evidence="1" type="ORF">FNY66_00495</name>
</gene>
<dbReference type="EMBL" id="VMSO01000001">
    <property type="protein sequence ID" value="KAA8502780.1"/>
    <property type="molecule type" value="Genomic_DNA"/>
</dbReference>
<organism evidence="1 2">
    <name type="scientific">Mediterraneibacter catenae</name>
    <dbReference type="NCBI Taxonomy" id="2594882"/>
    <lineage>
        <taxon>Bacteria</taxon>
        <taxon>Bacillati</taxon>
        <taxon>Bacillota</taxon>
        <taxon>Clostridia</taxon>
        <taxon>Lachnospirales</taxon>
        <taxon>Lachnospiraceae</taxon>
        <taxon>Mediterraneibacter</taxon>
    </lineage>
</organism>
<proteinExistence type="predicted"/>
<evidence type="ECO:0000313" key="2">
    <source>
        <dbReference type="Proteomes" id="UP000322025"/>
    </source>
</evidence>
<sequence length="491" mass="57017">MSEKNRFSRLLKHLMTVAGIKNYALAQELKYDVSYISKWTGGQMIPSEKYASKILKGISECIVTQCGAEAATGLMQEYQVENKSDLQQAIWDNLEAEYNYVRDLQNSPDADVILGLQFWPEMKIVQFVVKMRHPVLRRVSSLNIVGAFDIFALEREYQLQIIEAKNKHVSKGKWYQDVHYCMVINVQKDTLDYSHDISFLVEVLDRNRCIDFHLYGSAGAAGKAIFAVEDDYMISGLLVSGNHCVSVVTSENSDNCRSVFRSVKGLCSQENQLFRKTSMREMILKHEYVHGLFALCQQWIIGHLTEHFLPEDLFEEIVEQIAGQMDEEENESPALDELRSIHRIARNAVEDFEISILLYRTAFYNLVVDNEIDFFNYKVHLTQKQIIRCLEYFIELCRNHQKLKIKMVSGRLIPNMDYETRYCILLNDTISHIRLDGDYNNMYIISRIDMRDAFVKTFYEFWEKRSDSLITDKEIIIANVEQVINGIKGNS</sequence>
<dbReference type="InterPro" id="IPR010982">
    <property type="entry name" value="Lambda_DNA-bd_dom_sf"/>
</dbReference>
<dbReference type="InterPro" id="IPR001387">
    <property type="entry name" value="Cro/C1-type_HTH"/>
</dbReference>
<dbReference type="AlphaFoldDB" id="A0A5M9I0T4"/>
<dbReference type="RefSeq" id="WP_150309966.1">
    <property type="nucleotide sequence ID" value="NZ_VMSO01000001.1"/>
</dbReference>
<protein>
    <submittedName>
        <fullName evidence="1">Uncharacterized protein</fullName>
    </submittedName>
</protein>
<reference evidence="1" key="1">
    <citation type="submission" date="2019-07" db="EMBL/GenBank/DDBJ databases">
        <authorList>
            <person name="Wongkuna S."/>
            <person name="Scaria J."/>
        </authorList>
    </citation>
    <scope>NUCLEOTIDE SEQUENCE [LARGE SCALE GENOMIC DNA]</scope>
    <source>
        <strain evidence="1">SW178</strain>
    </source>
</reference>
<dbReference type="OrthoDB" id="1783193at2"/>
<keyword evidence="2" id="KW-1185">Reference proteome</keyword>
<evidence type="ECO:0000313" key="1">
    <source>
        <dbReference type="EMBL" id="KAA8502780.1"/>
    </source>
</evidence>
<dbReference type="Proteomes" id="UP000322025">
    <property type="component" value="Unassembled WGS sequence"/>
</dbReference>